<evidence type="ECO:0000256" key="1">
    <source>
        <dbReference type="SAM" id="Phobius"/>
    </source>
</evidence>
<sequence>MNSIPIPLLSAGVSALIAVTTFLILHFFIEPYKEKKRRKFDRLHNLYSPLYALIISRAYLFETFNVTSKSPVVLGSIKDHEFLTKEFTDKLMFDKSAYASTELLDAWGKYVSSIVKTPDEVVERFVKVAVKDYNELKKQLGMDYDKEEYKTGLPKNIRIRASKL</sequence>
<dbReference type="Proteomes" id="UP000250642">
    <property type="component" value="Unassembled WGS sequence"/>
</dbReference>
<organism evidence="2 3">
    <name type="scientific">Paenibacillus taichungensis</name>
    <dbReference type="NCBI Taxonomy" id="484184"/>
    <lineage>
        <taxon>Bacteria</taxon>
        <taxon>Bacillati</taxon>
        <taxon>Bacillota</taxon>
        <taxon>Bacilli</taxon>
        <taxon>Bacillales</taxon>
        <taxon>Paenibacillaceae</taxon>
        <taxon>Paenibacillus</taxon>
    </lineage>
</organism>
<proteinExistence type="predicted"/>
<accession>A0A329R4L9</accession>
<comment type="caution">
    <text evidence="2">The sequence shown here is derived from an EMBL/GenBank/DDBJ whole genome shotgun (WGS) entry which is preliminary data.</text>
</comment>
<dbReference type="AlphaFoldDB" id="A0A329R4L9"/>
<reference evidence="2 3" key="1">
    <citation type="submission" date="2018-04" db="EMBL/GenBank/DDBJ databases">
        <title>Paenibacillus taichungensis Genome sequencing and assembly.</title>
        <authorList>
            <person name="Xu J."/>
            <person name="Rensing C."/>
            <person name="Mazhar H.S."/>
        </authorList>
    </citation>
    <scope>NUCLEOTIDE SEQUENCE [LARGE SCALE GENOMIC DNA]</scope>
    <source>
        <strain evidence="2 3">NC1</strain>
    </source>
</reference>
<keyword evidence="1" id="KW-1133">Transmembrane helix</keyword>
<name>A0A329R4L9_9BACL</name>
<evidence type="ECO:0000313" key="3">
    <source>
        <dbReference type="Proteomes" id="UP000250642"/>
    </source>
</evidence>
<dbReference type="RefSeq" id="WP_113052146.1">
    <property type="nucleotide sequence ID" value="NZ_QEVW01000003.1"/>
</dbReference>
<keyword evidence="1" id="KW-0472">Membrane</keyword>
<evidence type="ECO:0000313" key="2">
    <source>
        <dbReference type="EMBL" id="RAW18482.1"/>
    </source>
</evidence>
<gene>
    <name evidence="2" type="ORF">DC345_04965</name>
</gene>
<keyword evidence="1" id="KW-0812">Transmembrane</keyword>
<feature type="transmembrane region" description="Helical" evidence="1">
    <location>
        <begin position="6"/>
        <end position="29"/>
    </location>
</feature>
<protein>
    <submittedName>
        <fullName evidence="2">Uncharacterized protein</fullName>
    </submittedName>
</protein>
<dbReference type="EMBL" id="QEVW01000003">
    <property type="protein sequence ID" value="RAW18482.1"/>
    <property type="molecule type" value="Genomic_DNA"/>
</dbReference>